<sequence>MDAFEPSPEQNLTLSRVRLCVPPGDSGGPLLNEHGEVAARSPTQARQR</sequence>
<protein>
    <recommendedName>
        <fullName evidence="4">Serine protease</fullName>
    </recommendedName>
</protein>
<dbReference type="SUPFAM" id="SSF50494">
    <property type="entry name" value="Trypsin-like serine proteases"/>
    <property type="match status" value="1"/>
</dbReference>
<dbReference type="Proteomes" id="UP001569904">
    <property type="component" value="Unassembled WGS sequence"/>
</dbReference>
<evidence type="ECO:0000256" key="1">
    <source>
        <dbReference type="SAM" id="MobiDB-lite"/>
    </source>
</evidence>
<comment type="caution">
    <text evidence="2">The sequence shown here is derived from an EMBL/GenBank/DDBJ whole genome shotgun (WGS) entry which is preliminary data.</text>
</comment>
<accession>A0ABV4QZ84</accession>
<feature type="region of interest" description="Disordered" evidence="1">
    <location>
        <begin position="23"/>
        <end position="48"/>
    </location>
</feature>
<gene>
    <name evidence="2" type="ORF">SM436_18845</name>
</gene>
<evidence type="ECO:0008006" key="4">
    <source>
        <dbReference type="Google" id="ProtNLM"/>
    </source>
</evidence>
<dbReference type="InterPro" id="IPR009003">
    <property type="entry name" value="Peptidase_S1_PA"/>
</dbReference>
<evidence type="ECO:0000313" key="2">
    <source>
        <dbReference type="EMBL" id="MFA1555751.1"/>
    </source>
</evidence>
<reference evidence="2 3" key="1">
    <citation type="submission" date="2023-11" db="EMBL/GenBank/DDBJ databases">
        <title>Actinomadura monticuli sp. nov., isolated from volcanic ash.</title>
        <authorList>
            <person name="Lee S.D."/>
            <person name="Yang H."/>
            <person name="Kim I.S."/>
        </authorList>
    </citation>
    <scope>NUCLEOTIDE SEQUENCE [LARGE SCALE GENOMIC DNA]</scope>
    <source>
        <strain evidence="2 3">DSM 45346</strain>
    </source>
</reference>
<dbReference type="RefSeq" id="WP_371942479.1">
    <property type="nucleotide sequence ID" value="NZ_JAXCEH010000012.1"/>
</dbReference>
<organism evidence="2 3">
    <name type="scientific">Actinomadura chokoriensis</name>
    <dbReference type="NCBI Taxonomy" id="454156"/>
    <lineage>
        <taxon>Bacteria</taxon>
        <taxon>Bacillati</taxon>
        <taxon>Actinomycetota</taxon>
        <taxon>Actinomycetes</taxon>
        <taxon>Streptosporangiales</taxon>
        <taxon>Thermomonosporaceae</taxon>
        <taxon>Actinomadura</taxon>
    </lineage>
</organism>
<proteinExistence type="predicted"/>
<name>A0ABV4QZ84_9ACTN</name>
<keyword evidence="3" id="KW-1185">Reference proteome</keyword>
<dbReference type="EMBL" id="JAXCEH010000012">
    <property type="protein sequence ID" value="MFA1555751.1"/>
    <property type="molecule type" value="Genomic_DNA"/>
</dbReference>
<evidence type="ECO:0000313" key="3">
    <source>
        <dbReference type="Proteomes" id="UP001569904"/>
    </source>
</evidence>